<keyword evidence="3 7" id="KW-0853">WD repeat</keyword>
<evidence type="ECO:0000313" key="11">
    <source>
        <dbReference type="Proteomes" id="UP000717515"/>
    </source>
</evidence>
<evidence type="ECO:0000256" key="1">
    <source>
        <dbReference type="ARBA" id="ARBA00022517"/>
    </source>
</evidence>
<evidence type="ECO:0000256" key="5">
    <source>
        <dbReference type="ARBA" id="ARBA00023242"/>
    </source>
</evidence>
<evidence type="ECO:0000256" key="8">
    <source>
        <dbReference type="SAM" id="MobiDB-lite"/>
    </source>
</evidence>
<dbReference type="EMBL" id="JAIFTL010000083">
    <property type="protein sequence ID" value="KAG9323941.1"/>
    <property type="molecule type" value="Genomic_DNA"/>
</dbReference>
<keyword evidence="5 6" id="KW-0539">Nucleus</keyword>
<dbReference type="Gene3D" id="2.130.10.10">
    <property type="entry name" value="YVTN repeat-like/Quinoprotein amine dehydrogenase"/>
    <property type="match status" value="1"/>
</dbReference>
<keyword evidence="2 6" id="KW-0698">rRNA processing</keyword>
<reference evidence="10" key="1">
    <citation type="submission" date="2021-07" db="EMBL/GenBank/DDBJ databases">
        <title>Draft genome of Mortierella alpina, strain LL118, isolated from an aspen leaf litter sample.</title>
        <authorList>
            <person name="Yang S."/>
            <person name="Vinatzer B.A."/>
        </authorList>
    </citation>
    <scope>NUCLEOTIDE SEQUENCE</scope>
    <source>
        <strain evidence="10">LL118</strain>
    </source>
</reference>
<feature type="compositionally biased region" description="Acidic residues" evidence="8">
    <location>
        <begin position="56"/>
        <end position="104"/>
    </location>
</feature>
<feature type="region of interest" description="Disordered" evidence="8">
    <location>
        <begin position="1"/>
        <end position="163"/>
    </location>
</feature>
<feature type="compositionally biased region" description="Acidic residues" evidence="8">
    <location>
        <begin position="116"/>
        <end position="145"/>
    </location>
</feature>
<dbReference type="FunFam" id="2.130.10.10:FF:000061">
    <property type="entry name" value="Ribosome biogenesis protein BOP1 homolog"/>
    <property type="match status" value="1"/>
</dbReference>
<keyword evidence="1 6" id="KW-0690">Ribosome biogenesis</keyword>
<dbReference type="GO" id="GO:0070545">
    <property type="term" value="C:PeBoW complex"/>
    <property type="evidence" value="ECO:0007669"/>
    <property type="project" value="TreeGrafter"/>
</dbReference>
<feature type="compositionally biased region" description="Basic residues" evidence="8">
    <location>
        <begin position="1"/>
        <end position="11"/>
    </location>
</feature>
<sequence>MPSTRPTKKAAAKAAVKAAPAKTSAPAPKSKKRTVAQAQQDQDSDDEFGDVAIDMASDDDDEMDNEAEEGDSDDDEEADEFPEDDAQDMSAADIEEDEDEDDSEGSYMDGDSLVDSQEENDDLEEDEDEEGSDFDDLINNEDDIDPNFGHNLDEPMPVESDYNPIKREYPEIDAEYDSDSSTEENENTVGNIPMEWYDDYPHIGYDVDGKKIMRPATGDELDKFLSTMDDPDSWLSAHNYKQGQDVKLSAEELEIIRRLEGNRIPDADYNPYEDQVEFFSSHTEIMPLSAAPEPKRRFIPSKHEAKRIMKIVRAIREGRIVPRKSGYVPPKPKYYNLWNDSEDKPREEHVMHITAPKMKLPTHDESYNPPAEYLPTEEEIKEWNEMDKEDRPKNYLPQKYNALRNVPGYGQFIQERFERCLDLYLAPRVRKNRLNIDPESLIPKLPSPRDLQPFPTRLAIEYLGHTGRVRSISVDPSGLWLASGSDDKTVRVWEIATGRCMTTYHLDELVTSVVWGPNKEVAVLAVTCGYKVGLILPEKIFSPELTLHSEEYLRAGFANAATAEPNPKASWKQPTPAEFEQGIRVWVHLQKAVKQVTWHRKGDYFSTVAPDANNSAVLIHQLTKHQTQQPFKKTKGAVQRVMFHPTKPMFFVATQRYVRQYNLQRQELIKTMMTGVKWISSLDVHPAGDNLIIGSYDKRLCWFDLDLSSKPYKTLRYHQQAIRSVAYHKRYPLFASCADDGNVQIFHGMVYNDLLQNPLIVPVKILKNAHERIDALGALCVEWHPTQPWLLSSGADHTIKLFS</sequence>
<dbReference type="InterPro" id="IPR015943">
    <property type="entry name" value="WD40/YVTN_repeat-like_dom_sf"/>
</dbReference>
<comment type="function">
    <text evidence="6">Component of the NOP7 complex, which is required for maturation of the 25S and 5.8S ribosomal RNAs and formation of the 60S ribosome.</text>
</comment>
<feature type="domain" description="BOP1 N-terminal" evidence="9">
    <location>
        <begin position="197"/>
        <end position="455"/>
    </location>
</feature>
<comment type="subcellular location">
    <subcellularLocation>
        <location evidence="6">Nucleus</location>
        <location evidence="6">Nucleolus</location>
    </subcellularLocation>
    <subcellularLocation>
        <location evidence="6">Nucleus</location>
        <location evidence="6">Nucleoplasm</location>
    </subcellularLocation>
</comment>
<dbReference type="PANTHER" id="PTHR17605">
    <property type="entry name" value="RIBOSOME BIOGENESIS PROTEIN BOP1 BLOCK OF PROLIFERATION 1 PROTEIN"/>
    <property type="match status" value="1"/>
</dbReference>
<dbReference type="InterPro" id="IPR028598">
    <property type="entry name" value="BOP1/Erb1"/>
</dbReference>
<evidence type="ECO:0000313" key="10">
    <source>
        <dbReference type="EMBL" id="KAG9323941.1"/>
    </source>
</evidence>
<accession>A0A9P8A768</accession>
<keyword evidence="4" id="KW-0677">Repeat</keyword>
<feature type="repeat" description="WD" evidence="7">
    <location>
        <begin position="462"/>
        <end position="503"/>
    </location>
</feature>
<comment type="subunit">
    <text evidence="6">Component of the NOP7 complex, composed of ERB1, NOP7 and YTM1. Within the NOP7 complex ERB1 appears to interact directly with NOP7 and YTM1. The NOP7 complex also associates with the 66S pre-ribosome.</text>
</comment>
<dbReference type="PANTHER" id="PTHR17605:SF0">
    <property type="entry name" value="RIBOSOME BIOGENESIS PROTEIN BOP1"/>
    <property type="match status" value="1"/>
</dbReference>
<protein>
    <recommendedName>
        <fullName evidence="6">Ribosome biogenesis protein ERB1</fullName>
    </recommendedName>
    <alternativeName>
        <fullName evidence="6">Eukaryotic ribosome biogenesis protein 1</fullName>
    </alternativeName>
</protein>
<dbReference type="GO" id="GO:0043021">
    <property type="term" value="F:ribonucleoprotein complex binding"/>
    <property type="evidence" value="ECO:0007669"/>
    <property type="project" value="UniProtKB-UniRule"/>
</dbReference>
<organism evidence="10 11">
    <name type="scientific">Mortierella alpina</name>
    <name type="common">Oleaginous fungus</name>
    <name type="synonym">Mortierella renispora</name>
    <dbReference type="NCBI Taxonomy" id="64518"/>
    <lineage>
        <taxon>Eukaryota</taxon>
        <taxon>Fungi</taxon>
        <taxon>Fungi incertae sedis</taxon>
        <taxon>Mucoromycota</taxon>
        <taxon>Mortierellomycotina</taxon>
        <taxon>Mortierellomycetes</taxon>
        <taxon>Mortierellales</taxon>
        <taxon>Mortierellaceae</taxon>
        <taxon>Mortierella</taxon>
    </lineage>
</organism>
<dbReference type="PROSITE" id="PS50294">
    <property type="entry name" value="WD_REPEATS_REGION"/>
    <property type="match status" value="1"/>
</dbReference>
<feature type="compositionally biased region" description="Low complexity" evidence="8">
    <location>
        <begin position="12"/>
        <end position="28"/>
    </location>
</feature>
<dbReference type="InterPro" id="IPR012953">
    <property type="entry name" value="BOP1_N_dom"/>
</dbReference>
<dbReference type="HAMAP" id="MF_03027">
    <property type="entry name" value="BOP1"/>
    <property type="match status" value="1"/>
</dbReference>
<dbReference type="SMART" id="SM01035">
    <property type="entry name" value="BOP1NT"/>
    <property type="match status" value="1"/>
</dbReference>
<dbReference type="PROSITE" id="PS50082">
    <property type="entry name" value="WD_REPEATS_2"/>
    <property type="match status" value="1"/>
</dbReference>
<dbReference type="InterPro" id="IPR036322">
    <property type="entry name" value="WD40_repeat_dom_sf"/>
</dbReference>
<proteinExistence type="inferred from homology"/>
<evidence type="ECO:0000256" key="7">
    <source>
        <dbReference type="PROSITE-ProRule" id="PRU00221"/>
    </source>
</evidence>
<comment type="caution">
    <text evidence="10">The sequence shown here is derived from an EMBL/GenBank/DDBJ whole genome shotgun (WGS) entry which is preliminary data.</text>
</comment>
<dbReference type="SMART" id="SM00320">
    <property type="entry name" value="WD40"/>
    <property type="match status" value="6"/>
</dbReference>
<dbReference type="GO" id="GO:0030687">
    <property type="term" value="C:preribosome, large subunit precursor"/>
    <property type="evidence" value="ECO:0007669"/>
    <property type="project" value="UniProtKB-UniRule"/>
</dbReference>
<dbReference type="SUPFAM" id="SSF50978">
    <property type="entry name" value="WD40 repeat-like"/>
    <property type="match status" value="1"/>
</dbReference>
<dbReference type="PROSITE" id="PS00678">
    <property type="entry name" value="WD_REPEATS_1"/>
    <property type="match status" value="1"/>
</dbReference>
<evidence type="ECO:0000256" key="2">
    <source>
        <dbReference type="ARBA" id="ARBA00022552"/>
    </source>
</evidence>
<dbReference type="GO" id="GO:0000466">
    <property type="term" value="P:maturation of 5.8S rRNA from tricistronic rRNA transcript (SSU-rRNA, 5.8S rRNA, LSU-rRNA)"/>
    <property type="evidence" value="ECO:0007669"/>
    <property type="project" value="UniProtKB-UniRule"/>
</dbReference>
<evidence type="ECO:0000256" key="3">
    <source>
        <dbReference type="ARBA" id="ARBA00022574"/>
    </source>
</evidence>
<dbReference type="GO" id="GO:0005654">
    <property type="term" value="C:nucleoplasm"/>
    <property type="evidence" value="ECO:0007669"/>
    <property type="project" value="UniProtKB-SubCell"/>
</dbReference>
<name>A0A9P8A768_MORAP</name>
<dbReference type="InterPro" id="IPR019775">
    <property type="entry name" value="WD40_repeat_CS"/>
</dbReference>
<evidence type="ECO:0000259" key="9">
    <source>
        <dbReference type="SMART" id="SM01035"/>
    </source>
</evidence>
<dbReference type="AlphaFoldDB" id="A0A9P8A768"/>
<dbReference type="GO" id="GO:0000463">
    <property type="term" value="P:maturation of LSU-rRNA from tricistronic rRNA transcript (SSU-rRNA, 5.8S rRNA, LSU-rRNA)"/>
    <property type="evidence" value="ECO:0007669"/>
    <property type="project" value="UniProtKB-UniRule"/>
</dbReference>
<dbReference type="Pfam" id="PF08145">
    <property type="entry name" value="BOP1NT"/>
    <property type="match status" value="1"/>
</dbReference>
<comment type="similarity">
    <text evidence="6">Belongs to the WD repeat BOP1/ERB1 family.</text>
</comment>
<dbReference type="Proteomes" id="UP000717515">
    <property type="component" value="Unassembled WGS sequence"/>
</dbReference>
<evidence type="ECO:0000256" key="6">
    <source>
        <dbReference type="HAMAP-Rule" id="MF_03027"/>
    </source>
</evidence>
<dbReference type="InterPro" id="IPR001680">
    <property type="entry name" value="WD40_rpt"/>
</dbReference>
<dbReference type="Pfam" id="PF00400">
    <property type="entry name" value="WD40"/>
    <property type="match status" value="4"/>
</dbReference>
<gene>
    <name evidence="6" type="primary">ERB1</name>
    <name evidence="10" type="ORF">KVV02_004358</name>
</gene>
<evidence type="ECO:0000256" key="4">
    <source>
        <dbReference type="ARBA" id="ARBA00022737"/>
    </source>
</evidence>